<evidence type="ECO:0000256" key="2">
    <source>
        <dbReference type="ARBA" id="ARBA00022771"/>
    </source>
</evidence>
<dbReference type="GO" id="GO:0008270">
    <property type="term" value="F:zinc ion binding"/>
    <property type="evidence" value="ECO:0007669"/>
    <property type="project" value="UniProtKB-KW"/>
</dbReference>
<evidence type="ECO:0000259" key="7">
    <source>
        <dbReference type="PROSITE" id="PS50865"/>
    </source>
</evidence>
<reference evidence="8 9" key="1">
    <citation type="journal article" date="2017" name="Mol. Biol. Evol.">
        <title>The 4-celled Tetrabaena socialis nuclear genome reveals the essential components for genetic control of cell number at the origin of multicellularity in the volvocine lineage.</title>
        <authorList>
            <person name="Featherston J."/>
            <person name="Arakaki Y."/>
            <person name="Hanschen E.R."/>
            <person name="Ferris P.J."/>
            <person name="Michod R.E."/>
            <person name="Olson B.J.S.C."/>
            <person name="Nozaki H."/>
            <person name="Durand P.M."/>
        </authorList>
    </citation>
    <scope>NUCLEOTIDE SEQUENCE [LARGE SCALE GENOMIC DNA]</scope>
    <source>
        <strain evidence="8 9">NIES-571</strain>
    </source>
</reference>
<dbReference type="AlphaFoldDB" id="A0A2J8ADR7"/>
<dbReference type="SUPFAM" id="SSF144232">
    <property type="entry name" value="HIT/MYND zinc finger-like"/>
    <property type="match status" value="1"/>
</dbReference>
<keyword evidence="2 4" id="KW-0863">Zinc-finger</keyword>
<dbReference type="InterPro" id="IPR002893">
    <property type="entry name" value="Znf_MYND"/>
</dbReference>
<evidence type="ECO:0000313" key="8">
    <source>
        <dbReference type="EMBL" id="PNH10653.1"/>
    </source>
</evidence>
<feature type="chain" id="PRO_5014476406" description="MYND-type domain-containing protein" evidence="6">
    <location>
        <begin position="18"/>
        <end position="451"/>
    </location>
</feature>
<feature type="region of interest" description="Disordered" evidence="5">
    <location>
        <begin position="31"/>
        <end position="64"/>
    </location>
</feature>
<dbReference type="Proteomes" id="UP000236333">
    <property type="component" value="Unassembled WGS sequence"/>
</dbReference>
<protein>
    <recommendedName>
        <fullName evidence="7">MYND-type domain-containing protein</fullName>
    </recommendedName>
</protein>
<keyword evidence="3" id="KW-0862">Zinc</keyword>
<evidence type="ECO:0000256" key="5">
    <source>
        <dbReference type="SAM" id="MobiDB-lite"/>
    </source>
</evidence>
<dbReference type="OrthoDB" id="432970at2759"/>
<keyword evidence="1" id="KW-0479">Metal-binding</keyword>
<evidence type="ECO:0000313" key="9">
    <source>
        <dbReference type="Proteomes" id="UP000236333"/>
    </source>
</evidence>
<dbReference type="Pfam" id="PF01753">
    <property type="entry name" value="zf-MYND"/>
    <property type="match status" value="1"/>
</dbReference>
<gene>
    <name evidence="8" type="ORF">TSOC_002599</name>
</gene>
<evidence type="ECO:0000256" key="3">
    <source>
        <dbReference type="ARBA" id="ARBA00022833"/>
    </source>
</evidence>
<evidence type="ECO:0000256" key="1">
    <source>
        <dbReference type="ARBA" id="ARBA00022723"/>
    </source>
</evidence>
<dbReference type="EMBL" id="PGGS01000050">
    <property type="protein sequence ID" value="PNH10653.1"/>
    <property type="molecule type" value="Genomic_DNA"/>
</dbReference>
<accession>A0A2J8ADR7</accession>
<name>A0A2J8ADR7_9CHLO</name>
<dbReference type="Gene3D" id="6.10.140.2220">
    <property type="match status" value="1"/>
</dbReference>
<comment type="caution">
    <text evidence="8">The sequence shown here is derived from an EMBL/GenBank/DDBJ whole genome shotgun (WGS) entry which is preliminary data.</text>
</comment>
<organism evidence="8 9">
    <name type="scientific">Tetrabaena socialis</name>
    <dbReference type="NCBI Taxonomy" id="47790"/>
    <lineage>
        <taxon>Eukaryota</taxon>
        <taxon>Viridiplantae</taxon>
        <taxon>Chlorophyta</taxon>
        <taxon>core chlorophytes</taxon>
        <taxon>Chlorophyceae</taxon>
        <taxon>CS clade</taxon>
        <taxon>Chlamydomonadales</taxon>
        <taxon>Tetrabaenaceae</taxon>
        <taxon>Tetrabaena</taxon>
    </lineage>
</organism>
<keyword evidence="6" id="KW-0732">Signal</keyword>
<feature type="signal peptide" evidence="6">
    <location>
        <begin position="1"/>
        <end position="17"/>
    </location>
</feature>
<sequence>MILHFALIQLLMPLLRARLLQCCAQQQRAQQQPQQEQQHGGSLEVAGEGGAAGGGSGSGGASGTLNGWNAREELGLVLTALKLLRREASKHKPLPPGGVPELLLPLAPRFSLASFVMQLGCSDHGLASLLPDLLAGLGDSVGGGAGGSAAALPLMARLHEDASAWISREAEARTAALTPGRFSGSRSPAAGEFAGKDIASSATRCTATASAVRSAARHLPAEALLEAEPHRALAAFGHVLKDVLGHPLPSDRAARISSELRLAVRMMKEAAVLLSTEERLVEVCVPGWVWVESVAQARVATEDPEVNLQALWEMTGPNARGGCYEPRQGPIVTIMTSHTEAVPFRSWRWEDHGLYRAEVAALARVRAQEMGMSDGRAAADAGGGPAVWPPRLLRLCANPSCSNYGGGCEAGLKLQQCSKCRGVCYCSAGCQKLHWAQHKEACRRWAAAADE</sequence>
<keyword evidence="9" id="KW-1185">Reference proteome</keyword>
<feature type="domain" description="MYND-type" evidence="7">
    <location>
        <begin position="401"/>
        <end position="442"/>
    </location>
</feature>
<proteinExistence type="predicted"/>
<feature type="compositionally biased region" description="Low complexity" evidence="5">
    <location>
        <begin position="31"/>
        <end position="46"/>
    </location>
</feature>
<evidence type="ECO:0000256" key="4">
    <source>
        <dbReference type="PROSITE-ProRule" id="PRU00134"/>
    </source>
</evidence>
<dbReference type="PROSITE" id="PS50865">
    <property type="entry name" value="ZF_MYND_2"/>
    <property type="match status" value="1"/>
</dbReference>
<feature type="compositionally biased region" description="Gly residues" evidence="5">
    <location>
        <begin position="47"/>
        <end position="62"/>
    </location>
</feature>
<evidence type="ECO:0000256" key="6">
    <source>
        <dbReference type="SAM" id="SignalP"/>
    </source>
</evidence>